<comment type="caution">
    <text evidence="1">The sequence shown here is derived from an EMBL/GenBank/DDBJ whole genome shotgun (WGS) entry which is preliminary data.</text>
</comment>
<protein>
    <submittedName>
        <fullName evidence="1">Uncharacterized protein</fullName>
    </submittedName>
</protein>
<evidence type="ECO:0000313" key="2">
    <source>
        <dbReference type="Proteomes" id="UP001597417"/>
    </source>
</evidence>
<keyword evidence="2" id="KW-1185">Reference proteome</keyword>
<organism evidence="1 2">
    <name type="scientific">Amycolatopsis pigmentata</name>
    <dbReference type="NCBI Taxonomy" id="450801"/>
    <lineage>
        <taxon>Bacteria</taxon>
        <taxon>Bacillati</taxon>
        <taxon>Actinomycetota</taxon>
        <taxon>Actinomycetes</taxon>
        <taxon>Pseudonocardiales</taxon>
        <taxon>Pseudonocardiaceae</taxon>
        <taxon>Amycolatopsis</taxon>
    </lineage>
</organism>
<dbReference type="EMBL" id="JBHUKR010000021">
    <property type="protein sequence ID" value="MFD2421136.1"/>
    <property type="molecule type" value="Genomic_DNA"/>
</dbReference>
<dbReference type="Proteomes" id="UP001597417">
    <property type="component" value="Unassembled WGS sequence"/>
</dbReference>
<evidence type="ECO:0000313" key="1">
    <source>
        <dbReference type="EMBL" id="MFD2421136.1"/>
    </source>
</evidence>
<sequence length="135" mass="14144">MGLAKVWVRTFTDGLIRADQIIGLSTHPTPALSGKPAHWLVDATLAVSVGSGGQEGLNISALHRTLLQTRTEPVGALEAFAQLLSRLHDRDPSGIITAKLGETAAPDGRTSRVEFGFTPFTDAVQGTTSGDHTGS</sequence>
<reference evidence="2" key="1">
    <citation type="journal article" date="2019" name="Int. J. Syst. Evol. Microbiol.">
        <title>The Global Catalogue of Microorganisms (GCM) 10K type strain sequencing project: providing services to taxonomists for standard genome sequencing and annotation.</title>
        <authorList>
            <consortium name="The Broad Institute Genomics Platform"/>
            <consortium name="The Broad Institute Genome Sequencing Center for Infectious Disease"/>
            <person name="Wu L."/>
            <person name="Ma J."/>
        </authorList>
    </citation>
    <scope>NUCLEOTIDE SEQUENCE [LARGE SCALE GENOMIC DNA]</scope>
    <source>
        <strain evidence="2">CGMCC 4.7645</strain>
    </source>
</reference>
<proteinExistence type="predicted"/>
<name>A0ABW5G4P3_9PSEU</name>
<gene>
    <name evidence="1" type="ORF">ACFSXZ_32885</name>
</gene>
<accession>A0ABW5G4P3</accession>
<dbReference type="RefSeq" id="WP_378269554.1">
    <property type="nucleotide sequence ID" value="NZ_JBHUKR010000021.1"/>
</dbReference>